<sequence length="887" mass="99671">MRPHKQLRLLDTPLHAFITCSAIFIDLFEVFDTVDHTIILKKVHTSGIRDLSFKLITSYLTNRSQYVKPSEAISVSNIRDKILRITNPDLRSGETAISIGTLRNWAAACPAPPPRELVRSEGVSCYPPPPPAPFLPQHLPRYANSKLHQECKQTTKFNFFSLTVSFVLRLAFKLRGARPRSLAPSPCVANEEYPRMCLTAAGVRYVVSVRRRIFESMQSRRGRLGSEPILTYQDPVTSVPYRVAPLKPKVFRSIVQELQKEDIVEPSDNSKLIMDPGKIRLVANLPVPKNLRGVRRFLGMVVFYSICIPNFANIAEPLNNLKRKGKEVLAAIYGMEKFSDLLESAEFVLHTSNQALSWCLSTNKPAAGRLARRHPERVMVTLKEVRIYQTSNMCHTLTPQPSALPPDSPYSFYWSTFSLLVWVCSVVEVLLQYRHGGRDVEESVGPDSMFLTVSQTLPDHTRAAQVDSDLLPGNDIKTLITSMPRRVGPGGANKLDGDALRRLSINVSQRHETQLRYIMLRERTCLANLMKGRRKGRVLAFVLSLQGRRDLSDRLGRDPLRLRNTCSCLDCRGKYKKLSKLLRVAPPFALMTAGDDGGATCTPQCTGSGQAPCETCLEQNPRRAYLFADSVPPGVFDRTERARLRIQVCGVSIRPLGNGLRVARLVPWVQLAGEGRQHVYQGAYYIRKRLGLGVFGTRSFILRDYVYVDALGRLDVHFTFPAPLNSIIWGGGGFGAVIPNCIPRCYHRIFWIAFHYGCKFKDVSTSKVLVQVYHQQRSKLYSVDMTAPSLHVLGEALTPCQRRVPMCSSTRPSRRAFSTRRLLYSGSEEMVSGWHGCSRASTELTECDAALWPVYLRLPTELAGTELAECDDALWPVYPRLPTEGQH</sequence>
<organism evidence="1 2">
    <name type="scientific">Dryococelus australis</name>
    <dbReference type="NCBI Taxonomy" id="614101"/>
    <lineage>
        <taxon>Eukaryota</taxon>
        <taxon>Metazoa</taxon>
        <taxon>Ecdysozoa</taxon>
        <taxon>Arthropoda</taxon>
        <taxon>Hexapoda</taxon>
        <taxon>Insecta</taxon>
        <taxon>Pterygota</taxon>
        <taxon>Neoptera</taxon>
        <taxon>Polyneoptera</taxon>
        <taxon>Phasmatodea</taxon>
        <taxon>Verophasmatodea</taxon>
        <taxon>Anareolatae</taxon>
        <taxon>Phasmatidae</taxon>
        <taxon>Eurycanthinae</taxon>
        <taxon>Dryococelus</taxon>
    </lineage>
</organism>
<name>A0ABQ9I592_9NEOP</name>
<accession>A0ABQ9I592</accession>
<protein>
    <recommendedName>
        <fullName evidence="3">Reverse transcriptase domain-containing protein</fullName>
    </recommendedName>
</protein>
<dbReference type="PANTHER" id="PTHR33064:SF37">
    <property type="entry name" value="RIBONUCLEASE H"/>
    <property type="match status" value="1"/>
</dbReference>
<proteinExistence type="predicted"/>
<gene>
    <name evidence="1" type="ORF">PR048_004363</name>
</gene>
<comment type="caution">
    <text evidence="1">The sequence shown here is derived from an EMBL/GenBank/DDBJ whole genome shotgun (WGS) entry which is preliminary data.</text>
</comment>
<evidence type="ECO:0000313" key="1">
    <source>
        <dbReference type="EMBL" id="KAJ8891809.1"/>
    </source>
</evidence>
<evidence type="ECO:0008006" key="3">
    <source>
        <dbReference type="Google" id="ProtNLM"/>
    </source>
</evidence>
<dbReference type="InterPro" id="IPR043128">
    <property type="entry name" value="Rev_trsase/Diguanyl_cyclase"/>
</dbReference>
<reference evidence="1 2" key="1">
    <citation type="submission" date="2023-02" db="EMBL/GenBank/DDBJ databases">
        <title>LHISI_Scaffold_Assembly.</title>
        <authorList>
            <person name="Stuart O.P."/>
            <person name="Cleave R."/>
            <person name="Magrath M.J.L."/>
            <person name="Mikheyev A.S."/>
        </authorList>
    </citation>
    <scope>NUCLEOTIDE SEQUENCE [LARGE SCALE GENOMIC DNA]</scope>
    <source>
        <strain evidence="1">Daus_M_001</strain>
        <tissue evidence="1">Leg muscle</tissue>
    </source>
</reference>
<dbReference type="Proteomes" id="UP001159363">
    <property type="component" value="Chromosome 2"/>
</dbReference>
<dbReference type="EMBL" id="JARBHB010000002">
    <property type="protein sequence ID" value="KAJ8891809.1"/>
    <property type="molecule type" value="Genomic_DNA"/>
</dbReference>
<dbReference type="SUPFAM" id="SSF56672">
    <property type="entry name" value="DNA/RNA polymerases"/>
    <property type="match status" value="1"/>
</dbReference>
<evidence type="ECO:0000313" key="2">
    <source>
        <dbReference type="Proteomes" id="UP001159363"/>
    </source>
</evidence>
<dbReference type="PANTHER" id="PTHR33064">
    <property type="entry name" value="POL PROTEIN"/>
    <property type="match status" value="1"/>
</dbReference>
<dbReference type="InterPro" id="IPR043502">
    <property type="entry name" value="DNA/RNA_pol_sf"/>
</dbReference>
<dbReference type="Gene3D" id="3.30.70.270">
    <property type="match status" value="1"/>
</dbReference>
<keyword evidence="2" id="KW-1185">Reference proteome</keyword>
<dbReference type="InterPro" id="IPR051320">
    <property type="entry name" value="Viral_Replic_Matur_Polypro"/>
</dbReference>